<evidence type="ECO:0000313" key="5">
    <source>
        <dbReference type="Proteomes" id="UP000247483"/>
    </source>
</evidence>
<dbReference type="SUPFAM" id="SSF52794">
    <property type="entry name" value="PTS system IIB component-like"/>
    <property type="match status" value="1"/>
</dbReference>
<dbReference type="CDD" id="cd05566">
    <property type="entry name" value="PTS_IIB_galactitol"/>
    <property type="match status" value="1"/>
</dbReference>
<accession>A0A2V4DXQ4</accession>
<keyword evidence="1" id="KW-0808">Transferase</keyword>
<dbReference type="Proteomes" id="UP000247483">
    <property type="component" value="Unassembled WGS sequence"/>
</dbReference>
<keyword evidence="4" id="KW-0813">Transport</keyword>
<evidence type="ECO:0000256" key="1">
    <source>
        <dbReference type="ARBA" id="ARBA00022679"/>
    </source>
</evidence>
<name>A0A2V4DXQ4_9GAMM</name>
<dbReference type="GO" id="GO:0009401">
    <property type="term" value="P:phosphoenolpyruvate-dependent sugar phosphotransferase system"/>
    <property type="evidence" value="ECO:0007669"/>
    <property type="project" value="UniProtKB-KW"/>
</dbReference>
<dbReference type="AlphaFoldDB" id="A0A2V4DXQ4"/>
<reference evidence="4 5" key="1">
    <citation type="submission" date="2018-05" db="EMBL/GenBank/DDBJ databases">
        <title>Reference genomes for bee gut microbiota database.</title>
        <authorList>
            <person name="Ellegaard K.M."/>
        </authorList>
    </citation>
    <scope>NUCLEOTIDE SEQUENCE [LARGE SCALE GENOMIC DNA]</scope>
    <source>
        <strain evidence="4 5">ESL0177</strain>
    </source>
</reference>
<organism evidence="4 5">
    <name type="scientific">Gilliamella apicola</name>
    <dbReference type="NCBI Taxonomy" id="1196095"/>
    <lineage>
        <taxon>Bacteria</taxon>
        <taxon>Pseudomonadati</taxon>
        <taxon>Pseudomonadota</taxon>
        <taxon>Gammaproteobacteria</taxon>
        <taxon>Orbales</taxon>
        <taxon>Orbaceae</taxon>
        <taxon>Gilliamella</taxon>
    </lineage>
</organism>
<evidence type="ECO:0000256" key="2">
    <source>
        <dbReference type="ARBA" id="ARBA00022683"/>
    </source>
</evidence>
<dbReference type="InterPro" id="IPR003501">
    <property type="entry name" value="PTS_EIIB_2/3"/>
</dbReference>
<gene>
    <name evidence="4" type="ORF">DKK79_02575</name>
</gene>
<dbReference type="Pfam" id="PF02302">
    <property type="entry name" value="PTS_IIB"/>
    <property type="match status" value="1"/>
</dbReference>
<evidence type="ECO:0000259" key="3">
    <source>
        <dbReference type="PROSITE" id="PS51099"/>
    </source>
</evidence>
<dbReference type="InterPro" id="IPR036095">
    <property type="entry name" value="PTS_EIIB-like_sf"/>
</dbReference>
<dbReference type="InterPro" id="IPR013011">
    <property type="entry name" value="PTS_EIIB_2"/>
</dbReference>
<feature type="domain" description="PTS EIIB type-2" evidence="3">
    <location>
        <begin position="3"/>
        <end position="95"/>
    </location>
</feature>
<dbReference type="PROSITE" id="PS51099">
    <property type="entry name" value="PTS_EIIB_TYPE_2"/>
    <property type="match status" value="1"/>
</dbReference>
<dbReference type="Gene3D" id="3.40.50.2300">
    <property type="match status" value="1"/>
</dbReference>
<dbReference type="RefSeq" id="WP_110422714.1">
    <property type="nucleotide sequence ID" value="NZ_QGLP01000004.1"/>
</dbReference>
<keyword evidence="2" id="KW-0598">Phosphotransferase system</keyword>
<dbReference type="EMBL" id="QGLP01000004">
    <property type="protein sequence ID" value="PXZ05585.1"/>
    <property type="molecule type" value="Genomic_DNA"/>
</dbReference>
<evidence type="ECO:0000313" key="4">
    <source>
        <dbReference type="EMBL" id="PXZ05585.1"/>
    </source>
</evidence>
<comment type="caution">
    <text evidence="4">The sequence shown here is derived from an EMBL/GenBank/DDBJ whole genome shotgun (WGS) entry which is preliminary data.</text>
</comment>
<proteinExistence type="predicted"/>
<keyword evidence="4" id="KW-0762">Sugar transport</keyword>
<protein>
    <submittedName>
        <fullName evidence="4">PTS sugar transporter subunit IIB</fullName>
    </submittedName>
</protein>
<dbReference type="GO" id="GO:0008982">
    <property type="term" value="F:protein-N(PI)-phosphohistidine-sugar phosphotransferase activity"/>
    <property type="evidence" value="ECO:0007669"/>
    <property type="project" value="InterPro"/>
</dbReference>
<sequence length="95" mass="10309">MKKRVIFACTSGIATSTIATEKVKNYCAQHGIEVENIQSDVATVQSQDGMADLIIVTSKVSYDLEKTPIINGVPLITTIGEEDVLEEIVRILKGD</sequence>